<dbReference type="GO" id="GO:0015031">
    <property type="term" value="P:protein transport"/>
    <property type="evidence" value="ECO:0007669"/>
    <property type="project" value="UniProtKB-KW"/>
</dbReference>
<evidence type="ECO:0000256" key="2">
    <source>
        <dbReference type="ARBA" id="ARBA00009215"/>
    </source>
</evidence>
<evidence type="ECO:0000313" key="11">
    <source>
        <dbReference type="EMBL" id="KAK0537604.1"/>
    </source>
</evidence>
<comment type="subcellular location">
    <subcellularLocation>
        <location evidence="1">Golgi apparatus membrane</location>
        <topology evidence="1">Peripheral membrane protein</topology>
    </subcellularLocation>
</comment>
<keyword evidence="7" id="KW-0472">Membrane</keyword>
<keyword evidence="4" id="KW-0813">Transport</keyword>
<evidence type="ECO:0000256" key="4">
    <source>
        <dbReference type="ARBA" id="ARBA00022448"/>
    </source>
</evidence>
<feature type="compositionally biased region" description="Low complexity" evidence="9">
    <location>
        <begin position="15"/>
        <end position="46"/>
    </location>
</feature>
<protein>
    <recommendedName>
        <fullName evidence="3">Conserved oligomeric Golgi complex subunit 4</fullName>
    </recommendedName>
    <alternativeName>
        <fullName evidence="8">Component of oligomeric Golgi complex 4</fullName>
    </alternativeName>
</protein>
<dbReference type="Pfam" id="PF20662">
    <property type="entry name" value="COG4_C"/>
    <property type="match status" value="1"/>
</dbReference>
<gene>
    <name evidence="11" type="primary">COG4</name>
    <name evidence="11" type="ORF">OC842_001569</name>
</gene>
<feature type="compositionally biased region" description="Low complexity" evidence="9">
    <location>
        <begin position="427"/>
        <end position="438"/>
    </location>
</feature>
<feature type="region of interest" description="Disordered" evidence="9">
    <location>
        <begin position="1"/>
        <end position="70"/>
    </location>
</feature>
<evidence type="ECO:0000256" key="7">
    <source>
        <dbReference type="ARBA" id="ARBA00023136"/>
    </source>
</evidence>
<evidence type="ECO:0000256" key="3">
    <source>
        <dbReference type="ARBA" id="ARBA00020975"/>
    </source>
</evidence>
<evidence type="ECO:0000256" key="5">
    <source>
        <dbReference type="ARBA" id="ARBA00022927"/>
    </source>
</evidence>
<feature type="compositionally biased region" description="Polar residues" evidence="9">
    <location>
        <begin position="459"/>
        <end position="473"/>
    </location>
</feature>
<comment type="caution">
    <text evidence="11">The sequence shown here is derived from an EMBL/GenBank/DDBJ whole genome shotgun (WGS) entry which is preliminary data.</text>
</comment>
<dbReference type="InterPro" id="IPR048682">
    <property type="entry name" value="COG4"/>
</dbReference>
<dbReference type="Pfam" id="PF20663">
    <property type="entry name" value="COG4_N"/>
    <property type="match status" value="1"/>
</dbReference>
<accession>A0AAN6GES3</accession>
<reference evidence="11" key="1">
    <citation type="journal article" date="2023" name="PhytoFront">
        <title>Draft Genome Resources of Seven Strains of Tilletia horrida, Causal Agent of Kernel Smut of Rice.</title>
        <authorList>
            <person name="Khanal S."/>
            <person name="Antony Babu S."/>
            <person name="Zhou X.G."/>
        </authorList>
    </citation>
    <scope>NUCLEOTIDE SEQUENCE</scope>
    <source>
        <strain evidence="11">TX3</strain>
    </source>
</reference>
<dbReference type="EMBL" id="JAPDMQ010000057">
    <property type="protein sequence ID" value="KAK0537604.1"/>
    <property type="molecule type" value="Genomic_DNA"/>
</dbReference>
<dbReference type="Proteomes" id="UP001176521">
    <property type="component" value="Unassembled WGS sequence"/>
</dbReference>
<feature type="region of interest" description="Disordered" evidence="9">
    <location>
        <begin position="250"/>
        <end position="270"/>
    </location>
</feature>
<evidence type="ECO:0000313" key="12">
    <source>
        <dbReference type="Proteomes" id="UP001176521"/>
    </source>
</evidence>
<dbReference type="InterPro" id="IPR048684">
    <property type="entry name" value="COG4_C"/>
</dbReference>
<feature type="region of interest" description="Disordered" evidence="9">
    <location>
        <begin position="422"/>
        <end position="490"/>
    </location>
</feature>
<dbReference type="GO" id="GO:0000139">
    <property type="term" value="C:Golgi membrane"/>
    <property type="evidence" value="ECO:0007669"/>
    <property type="project" value="UniProtKB-SubCell"/>
</dbReference>
<keyword evidence="12" id="KW-1185">Reference proteome</keyword>
<dbReference type="InterPro" id="IPR013167">
    <property type="entry name" value="COG4_M"/>
</dbReference>
<evidence type="ECO:0000256" key="1">
    <source>
        <dbReference type="ARBA" id="ARBA00004395"/>
    </source>
</evidence>
<dbReference type="PANTHER" id="PTHR24016">
    <property type="entry name" value="CONSERVED OLIGOMERIC GOLGI COMPLEX SUBUNIT 4"/>
    <property type="match status" value="1"/>
</dbReference>
<proteinExistence type="inferred from homology"/>
<dbReference type="Gene3D" id="1.20.58.1970">
    <property type="match status" value="1"/>
</dbReference>
<evidence type="ECO:0000256" key="9">
    <source>
        <dbReference type="SAM" id="MobiDB-lite"/>
    </source>
</evidence>
<feature type="region of interest" description="Disordered" evidence="9">
    <location>
        <begin position="529"/>
        <end position="563"/>
    </location>
</feature>
<dbReference type="SMART" id="SM00762">
    <property type="entry name" value="Cog4"/>
    <property type="match status" value="1"/>
</dbReference>
<keyword evidence="6" id="KW-0333">Golgi apparatus</keyword>
<name>A0AAN6GES3_9BASI</name>
<dbReference type="PANTHER" id="PTHR24016:SF0">
    <property type="entry name" value="CONSERVED OLIGOMERIC GOLGI COMPLEX SUBUNIT 4"/>
    <property type="match status" value="1"/>
</dbReference>
<keyword evidence="5" id="KW-0653">Protein transport</keyword>
<evidence type="ECO:0000256" key="8">
    <source>
        <dbReference type="ARBA" id="ARBA00031340"/>
    </source>
</evidence>
<feature type="domain" description="COG4 transport protein middle alpha-helical bundle" evidence="10">
    <location>
        <begin position="228"/>
        <end position="689"/>
    </location>
</feature>
<sequence length="947" mass="103396">MLAERSPQSGVGEWAGSSAAHGQSAAAPATDAPGAPASSTPAAGAPKLRTSSGGGGGGGSSSFTMPDPTKFTSPADVSAALRSLSAHSASLDVQLAQKITHAVEPALKGAQQTVIGLEPTLDAIAAQVDGLKERFAVQARTADDISAELRKVAARRKRVSKALEWARQVQELKTALQLLVSCIERRDWDGAVTHCQAAMAIDPVILNSNFAAKVIPTSDFPDPPPHILLNMREELLRRFTVLFNTYARGEAPAASPRQEAPSATPSRDPEQATRFFKLFPQIGWREEGLQVYADFAGSLIRDYGKSLVDALGSSRSKDAPLPHPQLLTSLFEPMARLVSTHQPLVDKHYGDGEFARGVMPALQSAECDRLGLRILESWLEERTVARKLDEVRQYAFRYLTLLRSRPVQYTIRLNAGPGGLASGGLSGNHSGSASPIPGQGSGSGGPASTLRAAFPGITRPSTPLRSSTPQPGGSSLHARQGSEDDGATDAPDAREIDRLLNELAALASRCAVYRRFIRARFGKISHHRNEANGHLSPAAEKGVPTREELVRRHSSSVPAPEDEPDRAQVLLGQSKLLLEMEKLLRKVYVPMELWFLRISIEKAHRLDGPDPASAPLSTPLPDDVFYVVRAVLARILSTCPSSTAFPSSTVKSQAREVPVTGVEIVVVTLKAVEQMLVEDYLGVIQRRLQGVWIAASGMMSVDGPRKEAASREMRTMFVTYLNVLETSATYVDRLSREIASPQALLQTYTPEEVPVIIKQLQSIANLSVKFRAAAKTEMDLLFTQLVRPRFRPILLDAYRDVSYVLDDDSYAEAEYSDLVRRRFIKGWETVVVPYRNIFSEANYDAFIVTALEGLVRPWEKLVMGMRFTELGALRFDKDIRGLSTYLASQTAVGVRNKFARLQQISYVLSLDPHETEEEVYESGVTAGMVWSLLLSEIRAVKALRLQR</sequence>
<dbReference type="AlphaFoldDB" id="A0AAN6GES3"/>
<comment type="similarity">
    <text evidence="2">Belongs to the COG4 family.</text>
</comment>
<dbReference type="Pfam" id="PF08318">
    <property type="entry name" value="COG4_m"/>
    <property type="match status" value="1"/>
</dbReference>
<evidence type="ECO:0000256" key="6">
    <source>
        <dbReference type="ARBA" id="ARBA00023034"/>
    </source>
</evidence>
<evidence type="ECO:0000259" key="10">
    <source>
        <dbReference type="SMART" id="SM00762"/>
    </source>
</evidence>
<dbReference type="InterPro" id="IPR048680">
    <property type="entry name" value="COG4_N"/>
</dbReference>
<organism evidence="11 12">
    <name type="scientific">Tilletia horrida</name>
    <dbReference type="NCBI Taxonomy" id="155126"/>
    <lineage>
        <taxon>Eukaryota</taxon>
        <taxon>Fungi</taxon>
        <taxon>Dikarya</taxon>
        <taxon>Basidiomycota</taxon>
        <taxon>Ustilaginomycotina</taxon>
        <taxon>Exobasidiomycetes</taxon>
        <taxon>Tilletiales</taxon>
        <taxon>Tilletiaceae</taxon>
        <taxon>Tilletia</taxon>
    </lineage>
</organism>